<dbReference type="InterPro" id="IPR006553">
    <property type="entry name" value="Leu-rich_rpt_Cys-con_subtyp"/>
</dbReference>
<dbReference type="PANTHER" id="PTHR13318">
    <property type="entry name" value="PARTNER OF PAIRED, ISOFORM B-RELATED"/>
    <property type="match status" value="1"/>
</dbReference>
<dbReference type="Pfam" id="PF25372">
    <property type="entry name" value="DUF7885"/>
    <property type="match status" value="1"/>
</dbReference>
<accession>A0A9P9YTJ0</accession>
<comment type="caution">
    <text evidence="2">The sequence shown here is derived from an EMBL/GenBank/DDBJ whole genome shotgun (WGS) entry which is preliminary data.</text>
</comment>
<dbReference type="InterPro" id="IPR032675">
    <property type="entry name" value="LRR_dom_sf"/>
</dbReference>
<dbReference type="EMBL" id="JAMKOV010000002">
    <property type="protein sequence ID" value="KAI8042404.1"/>
    <property type="molecule type" value="Genomic_DNA"/>
</dbReference>
<reference evidence="2" key="1">
    <citation type="journal article" date="2023" name="Genome Biol. Evol.">
        <title>Long-read-based Genome Assembly of Drosophila gunungcola Reveals Fewer Chemosensory Genes in Flower-breeding Species.</title>
        <authorList>
            <person name="Negi A."/>
            <person name="Liao B.Y."/>
            <person name="Yeh S.D."/>
        </authorList>
    </citation>
    <scope>NUCLEOTIDE SEQUENCE</scope>
    <source>
        <strain evidence="2">Sukarami</strain>
    </source>
</reference>
<feature type="domain" description="F-box/LRR-repeat protein 15-like leucin rich repeat" evidence="1">
    <location>
        <begin position="130"/>
        <end position="287"/>
    </location>
</feature>
<evidence type="ECO:0000259" key="1">
    <source>
        <dbReference type="Pfam" id="PF25372"/>
    </source>
</evidence>
<sequence length="364" mass="41123">MCTLHPEEEAHLVAMASGGSQTRTPSPRPLVSLSNPAPRSLFDVCWDDVLIPQVAVYLSLKDLFNLRCCSRTALRFVEAALEKRQELHLSGNNSSNIDVGFRVLARCCRRLEVLHLACCRWLTDELLLPLLANNKKRLWAVNLNECINITALSLQPIIVECKDLRVLKLSKCQWLTTGAVDALTLHQSKLVEFDISYCGAIGERCLIIFFRKLNKLTVLSLANTPSVTDQVLIQIGNYCRELEHINLIGCAAISDYGVHALTVHCPRLQTLLIRRCPRVTELSLAPLRQRCLFIDRPQQDPPLRSPLFRSSLTQSCPLLQSLMVQRCPLVTERVLAPLRGRVHIDRPGMGYMPTMQHHRLFLQV</sequence>
<dbReference type="FunFam" id="3.80.10.10:FF:000574">
    <property type="entry name" value="Jetlag, isoform A"/>
    <property type="match status" value="1"/>
</dbReference>
<dbReference type="SMART" id="SM00367">
    <property type="entry name" value="LRR_CC"/>
    <property type="match status" value="7"/>
</dbReference>
<dbReference type="GO" id="GO:0031146">
    <property type="term" value="P:SCF-dependent proteasomal ubiquitin-dependent protein catabolic process"/>
    <property type="evidence" value="ECO:0007669"/>
    <property type="project" value="TreeGrafter"/>
</dbReference>
<evidence type="ECO:0000313" key="2">
    <source>
        <dbReference type="EMBL" id="KAI8042404.1"/>
    </source>
</evidence>
<dbReference type="Gene3D" id="3.80.10.10">
    <property type="entry name" value="Ribonuclease Inhibitor"/>
    <property type="match status" value="2"/>
</dbReference>
<organism evidence="2 3">
    <name type="scientific">Drosophila gunungcola</name>
    <name type="common">fruit fly</name>
    <dbReference type="NCBI Taxonomy" id="103775"/>
    <lineage>
        <taxon>Eukaryota</taxon>
        <taxon>Metazoa</taxon>
        <taxon>Ecdysozoa</taxon>
        <taxon>Arthropoda</taxon>
        <taxon>Hexapoda</taxon>
        <taxon>Insecta</taxon>
        <taxon>Pterygota</taxon>
        <taxon>Neoptera</taxon>
        <taxon>Endopterygota</taxon>
        <taxon>Diptera</taxon>
        <taxon>Brachycera</taxon>
        <taxon>Muscomorpha</taxon>
        <taxon>Ephydroidea</taxon>
        <taxon>Drosophilidae</taxon>
        <taxon>Drosophila</taxon>
        <taxon>Sophophora</taxon>
    </lineage>
</organism>
<dbReference type="CDD" id="cd22126">
    <property type="entry name" value="F-box_FBXL15"/>
    <property type="match status" value="1"/>
</dbReference>
<dbReference type="PANTHER" id="PTHR13318:SF105">
    <property type="entry name" value="F-BOX_LRR-REPEAT PROTEIN 3"/>
    <property type="match status" value="1"/>
</dbReference>
<dbReference type="InterPro" id="IPR057207">
    <property type="entry name" value="FBXL15_LRR"/>
</dbReference>
<name>A0A9P9YTJ0_9MUSC</name>
<dbReference type="Proteomes" id="UP001059596">
    <property type="component" value="Unassembled WGS sequence"/>
</dbReference>
<dbReference type="AlphaFoldDB" id="A0A9P9YTJ0"/>
<dbReference type="GO" id="GO:0019005">
    <property type="term" value="C:SCF ubiquitin ligase complex"/>
    <property type="evidence" value="ECO:0007669"/>
    <property type="project" value="TreeGrafter"/>
</dbReference>
<evidence type="ECO:0000313" key="3">
    <source>
        <dbReference type="Proteomes" id="UP001059596"/>
    </source>
</evidence>
<dbReference type="SUPFAM" id="SSF52047">
    <property type="entry name" value="RNI-like"/>
    <property type="match status" value="1"/>
</dbReference>
<proteinExistence type="predicted"/>
<gene>
    <name evidence="2" type="ORF">M5D96_003717</name>
</gene>
<keyword evidence="3" id="KW-1185">Reference proteome</keyword>
<protein>
    <recommendedName>
        <fullName evidence="1">F-box/LRR-repeat protein 15-like leucin rich repeat domain-containing protein</fullName>
    </recommendedName>
</protein>